<dbReference type="GO" id="GO:0003964">
    <property type="term" value="F:RNA-directed DNA polymerase activity"/>
    <property type="evidence" value="ECO:0007669"/>
    <property type="project" value="UniProtKB-KW"/>
</dbReference>
<dbReference type="Pfam" id="PF00078">
    <property type="entry name" value="RVT_1"/>
    <property type="match status" value="1"/>
</dbReference>
<dbReference type="Proteomes" id="UP001221686">
    <property type="component" value="Unassembled WGS sequence"/>
</dbReference>
<keyword evidence="7" id="KW-0051">Antiviral defense</keyword>
<gene>
    <name evidence="12" type="ORF">POL25_09275</name>
</gene>
<organism evidence="12 13">
    <name type="scientific">Nannocystis bainbridge</name>
    <dbReference type="NCBI Taxonomy" id="2995303"/>
    <lineage>
        <taxon>Bacteria</taxon>
        <taxon>Pseudomonadati</taxon>
        <taxon>Myxococcota</taxon>
        <taxon>Polyangia</taxon>
        <taxon>Nannocystales</taxon>
        <taxon>Nannocystaceae</taxon>
        <taxon>Nannocystis</taxon>
    </lineage>
</organism>
<keyword evidence="2" id="KW-0808">Transferase</keyword>
<name>A0ABT5DTW0_9BACT</name>
<feature type="compositionally biased region" description="Pro residues" evidence="10">
    <location>
        <begin position="497"/>
        <end position="508"/>
    </location>
</feature>
<sequence length="517" mass="57070">MAGQPTTREALYERIRSTSKEEVILEEMVRLGFWPAQGTVPHDPAEEIRRRGELERQLAELREKSRKLYNEKVLIAEQRKARLLESRRKQKETKARRERERQERAQKWAARKAGEILHLGVDVSGGMSHRTADAETLKQAGLPLLATPEELAKAIGVEVKALRFLAYDRKVSRVSHYRRFLLPKKTGGFRLISAPMPRLKRAQTWALEHIFAKLNVDPHAHGFVAGRSIVSNAKPHVGADVVVNLDLKDFFPTVSFPRVKGAIRHLGYSESVATTLALICTEPDVDEVALDGTTWFVARGQRYLPQGSPCSPAITNLLCRRLDSRLHGLAQALGFVYTRYADDLTFSGRGEAAESKRVGKLLRGVADIVAHEGFVVHPDKTRVMRRGRRQEVTGIVVNDKPSVARDELRKFRATLFQIEKDGPAGKRWGKGGDVLAAVHGYACFVAMVDPARGQPLLARARALLAKHGGPGKPPSGSSPRAPTPDAAIAPTTKAPEAPKPAAPTPPAAPAKKGWKLF</sequence>
<dbReference type="SUPFAM" id="SSF56672">
    <property type="entry name" value="DNA/RNA polymerases"/>
    <property type="match status" value="1"/>
</dbReference>
<evidence type="ECO:0000313" key="13">
    <source>
        <dbReference type="Proteomes" id="UP001221686"/>
    </source>
</evidence>
<dbReference type="EC" id="2.7.7.49" evidence="1"/>
<keyword evidence="5" id="KW-0460">Magnesium</keyword>
<comment type="catalytic activity">
    <reaction evidence="9">
        <text>DNA(n) + a 2'-deoxyribonucleoside 5'-triphosphate = DNA(n+1) + diphosphate</text>
        <dbReference type="Rhea" id="RHEA:22508"/>
        <dbReference type="Rhea" id="RHEA-COMP:17339"/>
        <dbReference type="Rhea" id="RHEA-COMP:17340"/>
        <dbReference type="ChEBI" id="CHEBI:33019"/>
        <dbReference type="ChEBI" id="CHEBI:61560"/>
        <dbReference type="ChEBI" id="CHEBI:173112"/>
        <dbReference type="EC" id="2.7.7.49"/>
    </reaction>
</comment>
<keyword evidence="13" id="KW-1185">Reference proteome</keyword>
<evidence type="ECO:0000256" key="9">
    <source>
        <dbReference type="ARBA" id="ARBA00048173"/>
    </source>
</evidence>
<accession>A0ABT5DTW0</accession>
<feature type="region of interest" description="Disordered" evidence="10">
    <location>
        <begin position="85"/>
        <end position="104"/>
    </location>
</feature>
<dbReference type="InterPro" id="IPR000123">
    <property type="entry name" value="Reverse_transcriptase_msDNA"/>
</dbReference>
<reference evidence="12 13" key="1">
    <citation type="submission" date="2022-11" db="EMBL/GenBank/DDBJ databases">
        <title>Minimal conservation of predation-associated metabolite biosynthetic gene clusters underscores biosynthetic potential of Myxococcota including descriptions for ten novel species: Archangium lansinium sp. nov., Myxococcus landrumus sp. nov., Nannocystis bai.</title>
        <authorList>
            <person name="Ahearne A."/>
            <person name="Stevens C."/>
            <person name="Dowd S."/>
        </authorList>
    </citation>
    <scope>NUCLEOTIDE SEQUENCE [LARGE SCALE GENOMIC DNA]</scope>
    <source>
        <strain evidence="12 13">BB15-2</strain>
    </source>
</reference>
<dbReference type="CDD" id="cd03487">
    <property type="entry name" value="RT_Bac_retron_II"/>
    <property type="match status" value="1"/>
</dbReference>
<feature type="domain" description="Reverse transcriptase" evidence="11">
    <location>
        <begin position="163"/>
        <end position="397"/>
    </location>
</feature>
<dbReference type="InterPro" id="IPR043502">
    <property type="entry name" value="DNA/RNA_pol_sf"/>
</dbReference>
<dbReference type="PRINTS" id="PR00866">
    <property type="entry name" value="RNADNAPOLMS"/>
</dbReference>
<evidence type="ECO:0000256" key="3">
    <source>
        <dbReference type="ARBA" id="ARBA00022695"/>
    </source>
</evidence>
<dbReference type="EMBL" id="JAQNDL010000001">
    <property type="protein sequence ID" value="MDC0717082.1"/>
    <property type="molecule type" value="Genomic_DNA"/>
</dbReference>
<proteinExistence type="inferred from homology"/>
<keyword evidence="3" id="KW-0548">Nucleotidyltransferase</keyword>
<evidence type="ECO:0000256" key="2">
    <source>
        <dbReference type="ARBA" id="ARBA00022679"/>
    </source>
</evidence>
<evidence type="ECO:0000256" key="7">
    <source>
        <dbReference type="ARBA" id="ARBA00023118"/>
    </source>
</evidence>
<evidence type="ECO:0000256" key="6">
    <source>
        <dbReference type="ARBA" id="ARBA00022918"/>
    </source>
</evidence>
<dbReference type="PANTHER" id="PTHR34047:SF7">
    <property type="entry name" value="RNA-DIRECTED DNA POLYMERASE"/>
    <property type="match status" value="1"/>
</dbReference>
<keyword evidence="6 12" id="KW-0695">RNA-directed DNA polymerase</keyword>
<protein>
    <recommendedName>
        <fullName evidence="1">RNA-directed DNA polymerase</fullName>
        <ecNumber evidence="1">2.7.7.49</ecNumber>
    </recommendedName>
</protein>
<feature type="region of interest" description="Disordered" evidence="10">
    <location>
        <begin position="466"/>
        <end position="517"/>
    </location>
</feature>
<dbReference type="InterPro" id="IPR051083">
    <property type="entry name" value="GrpII_Intron_Splice-Mob/Def"/>
</dbReference>
<evidence type="ECO:0000256" key="10">
    <source>
        <dbReference type="SAM" id="MobiDB-lite"/>
    </source>
</evidence>
<comment type="similarity">
    <text evidence="8">Belongs to the bacterial reverse transcriptase family.</text>
</comment>
<evidence type="ECO:0000256" key="4">
    <source>
        <dbReference type="ARBA" id="ARBA00022723"/>
    </source>
</evidence>
<comment type="caution">
    <text evidence="12">The sequence shown here is derived from an EMBL/GenBank/DDBJ whole genome shotgun (WGS) entry which is preliminary data.</text>
</comment>
<dbReference type="PANTHER" id="PTHR34047">
    <property type="entry name" value="NUCLEAR INTRON MATURASE 1, MITOCHONDRIAL-RELATED"/>
    <property type="match status" value="1"/>
</dbReference>
<dbReference type="PROSITE" id="PS50878">
    <property type="entry name" value="RT_POL"/>
    <property type="match status" value="1"/>
</dbReference>
<evidence type="ECO:0000313" key="12">
    <source>
        <dbReference type="EMBL" id="MDC0717082.1"/>
    </source>
</evidence>
<keyword evidence="4" id="KW-0479">Metal-binding</keyword>
<evidence type="ECO:0000259" key="11">
    <source>
        <dbReference type="PROSITE" id="PS50878"/>
    </source>
</evidence>
<evidence type="ECO:0000256" key="5">
    <source>
        <dbReference type="ARBA" id="ARBA00022842"/>
    </source>
</evidence>
<evidence type="ECO:0000256" key="8">
    <source>
        <dbReference type="ARBA" id="ARBA00034120"/>
    </source>
</evidence>
<dbReference type="RefSeq" id="WP_272085568.1">
    <property type="nucleotide sequence ID" value="NZ_JAQNDL010000001.1"/>
</dbReference>
<evidence type="ECO:0000256" key="1">
    <source>
        <dbReference type="ARBA" id="ARBA00012493"/>
    </source>
</evidence>
<dbReference type="InterPro" id="IPR000477">
    <property type="entry name" value="RT_dom"/>
</dbReference>
<feature type="compositionally biased region" description="Low complexity" evidence="10">
    <location>
        <begin position="474"/>
        <end position="495"/>
    </location>
</feature>